<evidence type="ECO:0000256" key="3">
    <source>
        <dbReference type="ARBA" id="ARBA00022989"/>
    </source>
</evidence>
<evidence type="ECO:0000313" key="7">
    <source>
        <dbReference type="Proteomes" id="UP001066276"/>
    </source>
</evidence>
<dbReference type="Gene3D" id="3.40.50.2300">
    <property type="match status" value="1"/>
</dbReference>
<dbReference type="PANTHER" id="PTHR24061:SF599">
    <property type="entry name" value="G-PROTEIN COUPLED RECEPTORS FAMILY 3 PROFILE DOMAIN-CONTAINING PROTEIN"/>
    <property type="match status" value="1"/>
</dbReference>
<dbReference type="AlphaFoldDB" id="A0AAV7PVQ5"/>
<dbReference type="InterPro" id="IPR028082">
    <property type="entry name" value="Peripla_BP_I"/>
</dbReference>
<dbReference type="GO" id="GO:0005886">
    <property type="term" value="C:plasma membrane"/>
    <property type="evidence" value="ECO:0007669"/>
    <property type="project" value="TreeGrafter"/>
</dbReference>
<dbReference type="PANTHER" id="PTHR24061">
    <property type="entry name" value="CALCIUM-SENSING RECEPTOR-RELATED"/>
    <property type="match status" value="1"/>
</dbReference>
<name>A0AAV7PVQ5_PLEWA</name>
<dbReference type="EMBL" id="JANPWB010000011">
    <property type="protein sequence ID" value="KAJ1131050.1"/>
    <property type="molecule type" value="Genomic_DNA"/>
</dbReference>
<keyword evidence="7" id="KW-1185">Reference proteome</keyword>
<evidence type="ECO:0000259" key="5">
    <source>
        <dbReference type="Pfam" id="PF01094"/>
    </source>
</evidence>
<comment type="caution">
    <text evidence="6">The sequence shown here is derived from an EMBL/GenBank/DDBJ whole genome shotgun (WGS) entry which is preliminary data.</text>
</comment>
<evidence type="ECO:0000256" key="4">
    <source>
        <dbReference type="ARBA" id="ARBA00023136"/>
    </source>
</evidence>
<dbReference type="SUPFAM" id="SSF53822">
    <property type="entry name" value="Periplasmic binding protein-like I"/>
    <property type="match status" value="1"/>
</dbReference>
<reference evidence="6" key="1">
    <citation type="journal article" date="2022" name="bioRxiv">
        <title>Sequencing and chromosome-scale assembly of the giantPleurodeles waltlgenome.</title>
        <authorList>
            <person name="Brown T."/>
            <person name="Elewa A."/>
            <person name="Iarovenko S."/>
            <person name="Subramanian E."/>
            <person name="Araus A.J."/>
            <person name="Petzold A."/>
            <person name="Susuki M."/>
            <person name="Suzuki K.-i.T."/>
            <person name="Hayashi T."/>
            <person name="Toyoda A."/>
            <person name="Oliveira C."/>
            <person name="Osipova E."/>
            <person name="Leigh N.D."/>
            <person name="Simon A."/>
            <person name="Yun M.H."/>
        </authorList>
    </citation>
    <scope>NUCLEOTIDE SEQUENCE</scope>
    <source>
        <strain evidence="6">20211129_DDA</strain>
        <tissue evidence="6">Liver</tissue>
    </source>
</reference>
<dbReference type="GO" id="GO:0004930">
    <property type="term" value="F:G protein-coupled receptor activity"/>
    <property type="evidence" value="ECO:0007669"/>
    <property type="project" value="InterPro"/>
</dbReference>
<keyword evidence="2" id="KW-0812">Transmembrane</keyword>
<sequence>MPPRAHACTRDVVFYPVIEEIVKKNITGKIWIGSDAWSSSQLFNHQSFLGIMHGSLGFDFRSGDMPGFEEFMSNLNPLKIPEDIFIHRFWEQTFKCQWASLKARNTQNNKAQEPITWCTGHEKIQNVTVQFLDMSNLRVTYNVYNAIYTIAHALKEMNSCVPGEGPFKNRTCGDIKNFEPWQVISHVTL</sequence>
<dbReference type="InterPro" id="IPR001828">
    <property type="entry name" value="ANF_lig-bd_rcpt"/>
</dbReference>
<feature type="domain" description="Receptor ligand binding region" evidence="5">
    <location>
        <begin position="8"/>
        <end position="185"/>
    </location>
</feature>
<organism evidence="6 7">
    <name type="scientific">Pleurodeles waltl</name>
    <name type="common">Iberian ribbed newt</name>
    <dbReference type="NCBI Taxonomy" id="8319"/>
    <lineage>
        <taxon>Eukaryota</taxon>
        <taxon>Metazoa</taxon>
        <taxon>Chordata</taxon>
        <taxon>Craniata</taxon>
        <taxon>Vertebrata</taxon>
        <taxon>Euteleostomi</taxon>
        <taxon>Amphibia</taxon>
        <taxon>Batrachia</taxon>
        <taxon>Caudata</taxon>
        <taxon>Salamandroidea</taxon>
        <taxon>Salamandridae</taxon>
        <taxon>Pleurodelinae</taxon>
        <taxon>Pleurodeles</taxon>
    </lineage>
</organism>
<keyword evidence="4" id="KW-0472">Membrane</keyword>
<dbReference type="InterPro" id="IPR000068">
    <property type="entry name" value="GPCR_3_Ca_sens_rcpt-rel"/>
</dbReference>
<evidence type="ECO:0000256" key="2">
    <source>
        <dbReference type="ARBA" id="ARBA00022692"/>
    </source>
</evidence>
<gene>
    <name evidence="6" type="ORF">NDU88_009393</name>
</gene>
<dbReference type="Proteomes" id="UP001066276">
    <property type="component" value="Chromosome 7"/>
</dbReference>
<proteinExistence type="predicted"/>
<accession>A0AAV7PVQ5</accession>
<evidence type="ECO:0000256" key="1">
    <source>
        <dbReference type="ARBA" id="ARBA00004370"/>
    </source>
</evidence>
<comment type="subcellular location">
    <subcellularLocation>
        <location evidence="1">Membrane</location>
    </subcellularLocation>
</comment>
<dbReference type="Pfam" id="PF01094">
    <property type="entry name" value="ANF_receptor"/>
    <property type="match status" value="1"/>
</dbReference>
<keyword evidence="3" id="KW-1133">Transmembrane helix</keyword>
<protein>
    <recommendedName>
        <fullName evidence="5">Receptor ligand binding region domain-containing protein</fullName>
    </recommendedName>
</protein>
<evidence type="ECO:0000313" key="6">
    <source>
        <dbReference type="EMBL" id="KAJ1131050.1"/>
    </source>
</evidence>
<dbReference type="PRINTS" id="PR00592">
    <property type="entry name" value="CASENSINGR"/>
</dbReference>